<accession>A0A183EQI5</accession>
<proteinExistence type="predicted"/>
<gene>
    <name evidence="2" type="ORF">GPUH_LOCUS23226</name>
</gene>
<dbReference type="EMBL" id="UYRT01097191">
    <property type="protein sequence ID" value="VDN41172.1"/>
    <property type="molecule type" value="Genomic_DNA"/>
</dbReference>
<dbReference type="AlphaFoldDB" id="A0A183EQI5"/>
<feature type="compositionally biased region" description="Low complexity" evidence="1">
    <location>
        <begin position="70"/>
        <end position="99"/>
    </location>
</feature>
<name>A0A183EQI5_9BILA</name>
<feature type="compositionally biased region" description="Polar residues" evidence="1">
    <location>
        <begin position="17"/>
        <end position="26"/>
    </location>
</feature>
<protein>
    <submittedName>
        <fullName evidence="4">Listeriolysin O</fullName>
    </submittedName>
</protein>
<feature type="compositionally biased region" description="Acidic residues" evidence="1">
    <location>
        <begin position="1"/>
        <end position="10"/>
    </location>
</feature>
<feature type="region of interest" description="Disordered" evidence="1">
    <location>
        <begin position="1"/>
        <end position="26"/>
    </location>
</feature>
<reference evidence="4" key="1">
    <citation type="submission" date="2016-06" db="UniProtKB">
        <authorList>
            <consortium name="WormBaseParasite"/>
        </authorList>
    </citation>
    <scope>IDENTIFICATION</scope>
</reference>
<dbReference type="Proteomes" id="UP000271098">
    <property type="component" value="Unassembled WGS sequence"/>
</dbReference>
<dbReference type="WBParaSite" id="GPUH_0002325501-mRNA-1">
    <property type="protein sequence ID" value="GPUH_0002325501-mRNA-1"/>
    <property type="gene ID" value="GPUH_0002325501"/>
</dbReference>
<reference evidence="2 3" key="2">
    <citation type="submission" date="2018-11" db="EMBL/GenBank/DDBJ databases">
        <authorList>
            <consortium name="Pathogen Informatics"/>
        </authorList>
    </citation>
    <scope>NUCLEOTIDE SEQUENCE [LARGE SCALE GENOMIC DNA]</scope>
</reference>
<organism evidence="4">
    <name type="scientific">Gongylonema pulchrum</name>
    <dbReference type="NCBI Taxonomy" id="637853"/>
    <lineage>
        <taxon>Eukaryota</taxon>
        <taxon>Metazoa</taxon>
        <taxon>Ecdysozoa</taxon>
        <taxon>Nematoda</taxon>
        <taxon>Chromadorea</taxon>
        <taxon>Rhabditida</taxon>
        <taxon>Spirurina</taxon>
        <taxon>Spiruromorpha</taxon>
        <taxon>Spiruroidea</taxon>
        <taxon>Gongylonematidae</taxon>
        <taxon>Gongylonema</taxon>
    </lineage>
</organism>
<sequence length="99" mass="10122">LGEEEEESDVVNELNDAHNTTISSPITTPLLVVTANAITQSPLSSSSSLAESRNSDDNAGSHTTDERSNASTTSTATTTVASTDITTVTPTESSTVPPG</sequence>
<evidence type="ECO:0000313" key="2">
    <source>
        <dbReference type="EMBL" id="VDN41172.1"/>
    </source>
</evidence>
<evidence type="ECO:0000313" key="3">
    <source>
        <dbReference type="Proteomes" id="UP000271098"/>
    </source>
</evidence>
<feature type="region of interest" description="Disordered" evidence="1">
    <location>
        <begin position="40"/>
        <end position="99"/>
    </location>
</feature>
<evidence type="ECO:0000313" key="4">
    <source>
        <dbReference type="WBParaSite" id="GPUH_0002325501-mRNA-1"/>
    </source>
</evidence>
<feature type="compositionally biased region" description="Low complexity" evidence="1">
    <location>
        <begin position="41"/>
        <end position="52"/>
    </location>
</feature>
<evidence type="ECO:0000256" key="1">
    <source>
        <dbReference type="SAM" id="MobiDB-lite"/>
    </source>
</evidence>
<keyword evidence="3" id="KW-1185">Reference proteome</keyword>